<dbReference type="OrthoDB" id="7165428at2"/>
<dbReference type="STRING" id="434131.NRI_0114"/>
<dbReference type="AlphaFoldDB" id="C6V3Z5"/>
<reference evidence="1 2" key="1">
    <citation type="journal article" date="2009" name="Nucleic Acids Res.">
        <title>Analysis of complete genome sequence of Neorickettsia risticii: causative agent of Potomac horse fever.</title>
        <authorList>
            <person name="Lin M."/>
            <person name="Zhang C."/>
            <person name="Gibson K."/>
            <person name="Rikihisa Y."/>
        </authorList>
    </citation>
    <scope>NUCLEOTIDE SEQUENCE [LARGE SCALE GENOMIC DNA]</scope>
    <source>
        <strain evidence="1 2">Illinois</strain>
    </source>
</reference>
<evidence type="ECO:0000313" key="2">
    <source>
        <dbReference type="Proteomes" id="UP000001627"/>
    </source>
</evidence>
<name>C6V3Z5_NEORI</name>
<organism evidence="1 2">
    <name type="scientific">Neorickettsia risticii (strain Illinois)</name>
    <dbReference type="NCBI Taxonomy" id="434131"/>
    <lineage>
        <taxon>Bacteria</taxon>
        <taxon>Pseudomonadati</taxon>
        <taxon>Pseudomonadota</taxon>
        <taxon>Alphaproteobacteria</taxon>
        <taxon>Rickettsiales</taxon>
        <taxon>Anaplasmataceae</taxon>
        <taxon>Neorickettsia</taxon>
    </lineage>
</organism>
<sequence length="301" mass="33846">MKEDSMLGRRLWTALLLGTAFSLFSLLLLFALCVCNLPLWHRKEAVKVALPRSFFTEVNAGLLSVNYPRMGGCYLSSKNLLGRDEDDLGAPIWGDTAIVVDPNGRVVSRRIYDGSGIFGVMYKSLKIYGRNPFRGYVSMNALLQNGAALSAISFSSYASQVFLLHATPPRISLSCDPKESLHACKALKKQFLMILRLAEFHNNSSPFKATNMYIPFLHDVENFTAKEREQYVNFFANAFHMAVMQFLNGTDRSLSDVLKIPDIRICCGSLAMRDMLELAFDREFKRYYSSAEAELQSGIAR</sequence>
<proteinExistence type="predicted"/>
<dbReference type="Proteomes" id="UP000001627">
    <property type="component" value="Chromosome"/>
</dbReference>
<dbReference type="KEGG" id="nri:NRI_0114"/>
<evidence type="ECO:0000313" key="1">
    <source>
        <dbReference type="EMBL" id="ACT69112.1"/>
    </source>
</evidence>
<gene>
    <name evidence="1" type="ordered locus">NRI_0114</name>
</gene>
<protein>
    <submittedName>
        <fullName evidence="1">Uncharacterized protein</fullName>
    </submittedName>
</protein>
<dbReference type="RefSeq" id="WP_015816003.1">
    <property type="nucleotide sequence ID" value="NC_013009.1"/>
</dbReference>
<dbReference type="EMBL" id="CP001431">
    <property type="protein sequence ID" value="ACT69112.1"/>
    <property type="molecule type" value="Genomic_DNA"/>
</dbReference>
<keyword evidence="2" id="KW-1185">Reference proteome</keyword>
<dbReference type="HOGENOM" id="CLU_926972_0_0_5"/>
<accession>C6V3Z5</accession>